<comment type="caution">
    <text evidence="1">The sequence shown here is derived from an EMBL/GenBank/DDBJ whole genome shotgun (WGS) entry which is preliminary data.</text>
</comment>
<proteinExistence type="predicted"/>
<sequence>MLYQLAKGGIKWNKFAKTLKNSYRLLELDIEEVIAILAKLKKIDNVKDISVILCVDGLQNDGSKICDFYNVLAAICRFMTSSTAFAVCVCSATVQSPLRAVVPGSLQKRYLTTQRTVKMLAAILSRRPYRLFEPIGRTNMTVDELGRFGLFRWTCEGRLECAFILLMMLMRKLPKKRGEVDSFDEHLTRSVVVWQRFEQYVAFYCRVKSIAYCETPVELSTFHTGARFGSVNGILIEELQPRTVVKLYTNMIQNLASKTRRFSQIMMVASMCQR</sequence>
<dbReference type="AlphaFoldDB" id="A0AAV2YKQ4"/>
<organism evidence="1 2">
    <name type="scientific">Lagenidium giganteum</name>
    <dbReference type="NCBI Taxonomy" id="4803"/>
    <lineage>
        <taxon>Eukaryota</taxon>
        <taxon>Sar</taxon>
        <taxon>Stramenopiles</taxon>
        <taxon>Oomycota</taxon>
        <taxon>Peronosporomycetes</taxon>
        <taxon>Pythiales</taxon>
        <taxon>Pythiaceae</taxon>
    </lineage>
</organism>
<dbReference type="EMBL" id="DAKRPA010000285">
    <property type="protein sequence ID" value="DAZ93868.1"/>
    <property type="molecule type" value="Genomic_DNA"/>
</dbReference>
<accession>A0AAV2YKQ4</accession>
<protein>
    <submittedName>
        <fullName evidence="1">Uncharacterized protein</fullName>
    </submittedName>
</protein>
<dbReference type="Proteomes" id="UP001146120">
    <property type="component" value="Unassembled WGS sequence"/>
</dbReference>
<evidence type="ECO:0000313" key="1">
    <source>
        <dbReference type="EMBL" id="DAZ93868.1"/>
    </source>
</evidence>
<gene>
    <name evidence="1" type="ORF">N0F65_008134</name>
</gene>
<reference evidence="1" key="2">
    <citation type="journal article" date="2023" name="Microbiol Resour">
        <title>Decontamination and Annotation of the Draft Genome Sequence of the Oomycete Lagenidium giganteum ARSEF 373.</title>
        <authorList>
            <person name="Morgan W.R."/>
            <person name="Tartar A."/>
        </authorList>
    </citation>
    <scope>NUCLEOTIDE SEQUENCE</scope>
    <source>
        <strain evidence="1">ARSEF 373</strain>
    </source>
</reference>
<keyword evidence="2" id="KW-1185">Reference proteome</keyword>
<reference evidence="1" key="1">
    <citation type="submission" date="2022-11" db="EMBL/GenBank/DDBJ databases">
        <authorList>
            <person name="Morgan W.R."/>
            <person name="Tartar A."/>
        </authorList>
    </citation>
    <scope>NUCLEOTIDE SEQUENCE</scope>
    <source>
        <strain evidence="1">ARSEF 373</strain>
    </source>
</reference>
<name>A0AAV2YKQ4_9STRA</name>
<evidence type="ECO:0000313" key="2">
    <source>
        <dbReference type="Proteomes" id="UP001146120"/>
    </source>
</evidence>